<dbReference type="EC" id="4.3.1.19" evidence="12"/>
<dbReference type="InterPro" id="IPR000634">
    <property type="entry name" value="Ser/Thr_deHydtase_PyrdxlP-BS"/>
</dbReference>
<sequence>MTVTTPTLNINEIDDAYLRLKETVKTTPLEYDHYLSLKYQCHVYLKREDLQWVRSFKLRGAYNAISVLSSEQKSQGITCASAGNHAQGVAYTARQLNLNAVIFMPVTTPNQKINQVKFFGDANVEIKLIGDTFDDCLKEALIYTKNHQMTFIDPFDNMYTIAGQGTVAKEILTQANDAQIQFDYVFGAIGGGGLMSGVSTYFKSHSPFTQCIGVEPLGASSMFQSVSQNRIISLENIDKFVDGASVATVGNLTFNICKTMIDDYIQVDEGAVCSTILDMYSKQAIVAEPAGALSVSALEHYQSQIKDKTVVCIISGGNNDINRMKEIEERSLLYEEMKHYFILNFPQRPGALKQFVNHVLGPNDDITKFEYLKKASQNTGTVIIGIQLKNHEDLETLKHRIHRFDPKNMYINENKMLYSLLI</sequence>
<dbReference type="PANTHER" id="PTHR48078:SF11">
    <property type="entry name" value="THREONINE DEHYDRATASE, MITOCHONDRIAL"/>
    <property type="match status" value="1"/>
</dbReference>
<dbReference type="UniPathway" id="UPA00047">
    <property type="reaction ID" value="UER00054"/>
</dbReference>
<dbReference type="EMBL" id="QXVO01000040">
    <property type="protein sequence ID" value="RIO43631.1"/>
    <property type="molecule type" value="Genomic_DNA"/>
</dbReference>
<dbReference type="GeneID" id="41072629"/>
<keyword evidence="9 12" id="KW-0456">Lyase</keyword>
<comment type="function">
    <text evidence="11 12">Catalyzes the anaerobic formation of alpha-ketobutyrate and ammonia from threonine in a two-step reaction. The first step involved a dehydration of threonine and a production of enamine intermediates (aminocrotonate), which tautomerizes to its imine form (iminobutyrate). Both intermediates are unstable and short-lived. The second step is the nonenzymatic hydrolysis of the enamine/imine intermediates to form 2-ketobutyrate and free ammonia. In the low water environment of the cell, the second step is accelerated by RidA.</text>
</comment>
<dbReference type="GO" id="GO:0030170">
    <property type="term" value="F:pyridoxal phosphate binding"/>
    <property type="evidence" value="ECO:0007669"/>
    <property type="project" value="InterPro"/>
</dbReference>
<dbReference type="FunFam" id="3.40.50.1100:FF:000005">
    <property type="entry name" value="Threonine dehydratase catabolic"/>
    <property type="match status" value="1"/>
</dbReference>
<dbReference type="HOGENOM" id="CLU_021152_4_2_9"/>
<dbReference type="GO" id="GO:0006567">
    <property type="term" value="P:L-threonine catabolic process"/>
    <property type="evidence" value="ECO:0007669"/>
    <property type="project" value="TreeGrafter"/>
</dbReference>
<dbReference type="CDD" id="cd04907">
    <property type="entry name" value="ACT_ThrD-I_2"/>
    <property type="match status" value="1"/>
</dbReference>
<comment type="caution">
    <text evidence="14">The sequence shown here is derived from an EMBL/GenBank/DDBJ whole genome shotgun (WGS) entry which is preliminary data.</text>
</comment>
<evidence type="ECO:0000313" key="15">
    <source>
        <dbReference type="Proteomes" id="UP000285625"/>
    </source>
</evidence>
<organism evidence="14 15">
    <name type="scientific">Staphylococcus hyicus</name>
    <dbReference type="NCBI Taxonomy" id="1284"/>
    <lineage>
        <taxon>Bacteria</taxon>
        <taxon>Bacillati</taxon>
        <taxon>Bacillota</taxon>
        <taxon>Bacilli</taxon>
        <taxon>Bacillales</taxon>
        <taxon>Staphylococcaceae</taxon>
        <taxon>Staphylococcus</taxon>
    </lineage>
</organism>
<comment type="pathway">
    <text evidence="3 12">Amino-acid biosynthesis; L-isoleucine biosynthesis; 2-oxobutanoate from L-threonine: step 1/1.</text>
</comment>
<keyword evidence="6 12" id="KW-0028">Amino-acid biosynthesis</keyword>
<evidence type="ECO:0000256" key="2">
    <source>
        <dbReference type="ARBA" id="ARBA00001933"/>
    </source>
</evidence>
<evidence type="ECO:0000256" key="8">
    <source>
        <dbReference type="ARBA" id="ARBA00022898"/>
    </source>
</evidence>
<comment type="subunit">
    <text evidence="5 12">Homotetramer.</text>
</comment>
<dbReference type="CDD" id="cd01562">
    <property type="entry name" value="Thr-dehyd"/>
    <property type="match status" value="1"/>
</dbReference>
<dbReference type="PROSITE" id="PS51672">
    <property type="entry name" value="ACT_LIKE"/>
    <property type="match status" value="1"/>
</dbReference>
<evidence type="ECO:0000256" key="6">
    <source>
        <dbReference type="ARBA" id="ARBA00022605"/>
    </source>
</evidence>
<evidence type="ECO:0000256" key="11">
    <source>
        <dbReference type="ARBA" id="ARBA00025527"/>
    </source>
</evidence>
<comment type="similarity">
    <text evidence="4 12">Belongs to the serine/threonine dehydratase family.</text>
</comment>
<dbReference type="KEGG" id="shu:SHYC_03980"/>
<keyword evidence="10 12" id="KW-0100">Branched-chain amino acid biosynthesis</keyword>
<name>A0A0A8HNE2_STAHY</name>
<evidence type="ECO:0000259" key="13">
    <source>
        <dbReference type="PROSITE" id="PS51672"/>
    </source>
</evidence>
<gene>
    <name evidence="12" type="primary">ilvA</name>
    <name evidence="14" type="ORF">BUZ57_10460</name>
</gene>
<evidence type="ECO:0000256" key="3">
    <source>
        <dbReference type="ARBA" id="ARBA00004810"/>
    </source>
</evidence>
<dbReference type="InterPro" id="IPR050147">
    <property type="entry name" value="Ser/Thr_Dehydratase"/>
</dbReference>
<dbReference type="RefSeq" id="WP_039644685.1">
    <property type="nucleotide sequence ID" value="NZ_CP008747.1"/>
</dbReference>
<dbReference type="InterPro" id="IPR001721">
    <property type="entry name" value="TD_ACT-like"/>
</dbReference>
<evidence type="ECO:0000313" key="14">
    <source>
        <dbReference type="EMBL" id="RIO43631.1"/>
    </source>
</evidence>
<dbReference type="STRING" id="1284.SHYC_03980"/>
<keyword evidence="7 12" id="KW-0412">Isoleucine biosynthesis</keyword>
<evidence type="ECO:0000256" key="1">
    <source>
        <dbReference type="ARBA" id="ARBA00001274"/>
    </source>
</evidence>
<dbReference type="NCBIfam" id="NF006390">
    <property type="entry name" value="PRK08639.1"/>
    <property type="match status" value="1"/>
</dbReference>
<comment type="cofactor">
    <cofactor evidence="2 12">
        <name>pyridoxal 5'-phosphate</name>
        <dbReference type="ChEBI" id="CHEBI:597326"/>
    </cofactor>
</comment>
<dbReference type="PROSITE" id="PS00165">
    <property type="entry name" value="DEHYDRATASE_SER_THR"/>
    <property type="match status" value="1"/>
</dbReference>
<comment type="catalytic activity">
    <reaction evidence="1 12">
        <text>L-threonine = 2-oxobutanoate + NH4(+)</text>
        <dbReference type="Rhea" id="RHEA:22108"/>
        <dbReference type="ChEBI" id="CHEBI:16763"/>
        <dbReference type="ChEBI" id="CHEBI:28938"/>
        <dbReference type="ChEBI" id="CHEBI:57926"/>
        <dbReference type="EC" id="4.3.1.19"/>
    </reaction>
</comment>
<dbReference type="GO" id="GO:0009097">
    <property type="term" value="P:isoleucine biosynthetic process"/>
    <property type="evidence" value="ECO:0007669"/>
    <property type="project" value="UniProtKB-UniRule"/>
</dbReference>
<dbReference type="NCBIfam" id="TIGR02079">
    <property type="entry name" value="THD1"/>
    <property type="match status" value="1"/>
</dbReference>
<evidence type="ECO:0000256" key="7">
    <source>
        <dbReference type="ARBA" id="ARBA00022624"/>
    </source>
</evidence>
<evidence type="ECO:0000256" key="4">
    <source>
        <dbReference type="ARBA" id="ARBA00010869"/>
    </source>
</evidence>
<keyword evidence="8 12" id="KW-0663">Pyridoxal phosphate</keyword>
<evidence type="ECO:0000256" key="9">
    <source>
        <dbReference type="ARBA" id="ARBA00023239"/>
    </source>
</evidence>
<dbReference type="GO" id="GO:0004794">
    <property type="term" value="F:threonine deaminase activity"/>
    <property type="evidence" value="ECO:0007669"/>
    <property type="project" value="UniProtKB-UniRule"/>
</dbReference>
<dbReference type="Gene3D" id="3.40.50.1100">
    <property type="match status" value="2"/>
</dbReference>
<accession>A0A0A8HNE2</accession>
<dbReference type="InterPro" id="IPR001926">
    <property type="entry name" value="TrpB-like_PALP"/>
</dbReference>
<dbReference type="SUPFAM" id="SSF53686">
    <property type="entry name" value="Tryptophan synthase beta subunit-like PLP-dependent enzymes"/>
    <property type="match status" value="1"/>
</dbReference>
<proteinExistence type="inferred from homology"/>
<dbReference type="InterPro" id="IPR036052">
    <property type="entry name" value="TrpB-like_PALP_sf"/>
</dbReference>
<dbReference type="Pfam" id="PF00291">
    <property type="entry name" value="PALP"/>
    <property type="match status" value="1"/>
</dbReference>
<dbReference type="SUPFAM" id="SSF55021">
    <property type="entry name" value="ACT-like"/>
    <property type="match status" value="1"/>
</dbReference>
<dbReference type="PANTHER" id="PTHR48078">
    <property type="entry name" value="THREONINE DEHYDRATASE, MITOCHONDRIAL-RELATED"/>
    <property type="match status" value="1"/>
</dbReference>
<dbReference type="InterPro" id="IPR045865">
    <property type="entry name" value="ACT-like_dom_sf"/>
</dbReference>
<evidence type="ECO:0000256" key="5">
    <source>
        <dbReference type="ARBA" id="ARBA00011881"/>
    </source>
</evidence>
<evidence type="ECO:0000256" key="12">
    <source>
        <dbReference type="RuleBase" id="RU362012"/>
    </source>
</evidence>
<protein>
    <recommendedName>
        <fullName evidence="12">L-threonine dehydratase</fullName>
        <ecNumber evidence="12">4.3.1.19</ecNumber>
    </recommendedName>
    <alternativeName>
        <fullName evidence="12">Threonine deaminase</fullName>
    </alternativeName>
</protein>
<dbReference type="Pfam" id="PF00585">
    <property type="entry name" value="Thr_dehydrat_C"/>
    <property type="match status" value="1"/>
</dbReference>
<dbReference type="Proteomes" id="UP000285625">
    <property type="component" value="Unassembled WGS sequence"/>
</dbReference>
<dbReference type="GO" id="GO:0003941">
    <property type="term" value="F:L-serine ammonia-lyase activity"/>
    <property type="evidence" value="ECO:0007669"/>
    <property type="project" value="TreeGrafter"/>
</dbReference>
<evidence type="ECO:0000256" key="10">
    <source>
        <dbReference type="ARBA" id="ARBA00023304"/>
    </source>
</evidence>
<reference evidence="14 15" key="1">
    <citation type="journal article" date="2016" name="Front. Microbiol.">
        <title>Comprehensive Phylogenetic Analysis of Bovine Non-aureus Staphylococci Species Based on Whole-Genome Sequencing.</title>
        <authorList>
            <person name="Naushad S."/>
            <person name="Barkema H.W."/>
            <person name="Luby C."/>
            <person name="Condas L.A."/>
            <person name="Nobrega D.B."/>
            <person name="Carson D.A."/>
            <person name="De Buck J."/>
        </authorList>
    </citation>
    <scope>NUCLEOTIDE SEQUENCE [LARGE SCALE GENOMIC DNA]</scope>
    <source>
        <strain evidence="14 15">SNUC 5959</strain>
    </source>
</reference>
<dbReference type="AlphaFoldDB" id="A0A0A8HNE2"/>
<dbReference type="InterPro" id="IPR011820">
    <property type="entry name" value="IlvA"/>
</dbReference>
<dbReference type="GO" id="GO:0006565">
    <property type="term" value="P:L-serine catabolic process"/>
    <property type="evidence" value="ECO:0007669"/>
    <property type="project" value="TreeGrafter"/>
</dbReference>
<feature type="domain" description="ACT-like" evidence="13">
    <location>
        <begin position="339"/>
        <end position="413"/>
    </location>
</feature>